<dbReference type="Proteomes" id="UP001241169">
    <property type="component" value="Unassembled WGS sequence"/>
</dbReference>
<gene>
    <name evidence="1" type="ORF">CPAR01_08863</name>
</gene>
<accession>A0ABQ9SFR5</accession>
<evidence type="ECO:0000313" key="2">
    <source>
        <dbReference type="Proteomes" id="UP001241169"/>
    </source>
</evidence>
<evidence type="ECO:0000313" key="1">
    <source>
        <dbReference type="EMBL" id="KAK1535321.1"/>
    </source>
</evidence>
<dbReference type="RefSeq" id="XP_060347260.1">
    <property type="nucleotide sequence ID" value="XM_060493130.1"/>
</dbReference>
<keyword evidence="2" id="KW-1185">Reference proteome</keyword>
<organism evidence="1 2">
    <name type="scientific">Colletotrichum paranaense</name>
    <dbReference type="NCBI Taxonomy" id="1914294"/>
    <lineage>
        <taxon>Eukaryota</taxon>
        <taxon>Fungi</taxon>
        <taxon>Dikarya</taxon>
        <taxon>Ascomycota</taxon>
        <taxon>Pezizomycotina</taxon>
        <taxon>Sordariomycetes</taxon>
        <taxon>Hypocreomycetidae</taxon>
        <taxon>Glomerellales</taxon>
        <taxon>Glomerellaceae</taxon>
        <taxon>Colletotrichum</taxon>
        <taxon>Colletotrichum acutatum species complex</taxon>
    </lineage>
</organism>
<dbReference type="GeneID" id="85377029"/>
<sequence>MVTDELSYAELFQPTQELVKEKSDGSIATARATCDGLKRERERDESRERAGRVPYVRMSHNARPATFMATATHAPSQKVSQQDEQICQASLIIYRLGPSYNVLAVVKDGDQGVEPKLVSRSSVLGVEGVKKLLQLFSVVRKGVTWSCRGCQKL</sequence>
<name>A0ABQ9SFR5_9PEZI</name>
<protein>
    <submittedName>
        <fullName evidence="1">Uncharacterized protein</fullName>
    </submittedName>
</protein>
<reference evidence="1 2" key="1">
    <citation type="submission" date="2016-10" db="EMBL/GenBank/DDBJ databases">
        <title>The genome sequence of Colletotrichum fioriniae PJ7.</title>
        <authorList>
            <person name="Baroncelli R."/>
        </authorList>
    </citation>
    <scope>NUCLEOTIDE SEQUENCE [LARGE SCALE GENOMIC DNA]</scope>
    <source>
        <strain evidence="1 2">IMI 384185</strain>
    </source>
</reference>
<comment type="caution">
    <text evidence="1">The sequence shown here is derived from an EMBL/GenBank/DDBJ whole genome shotgun (WGS) entry which is preliminary data.</text>
</comment>
<proteinExistence type="predicted"/>
<dbReference type="EMBL" id="MOPA01000007">
    <property type="protein sequence ID" value="KAK1535321.1"/>
    <property type="molecule type" value="Genomic_DNA"/>
</dbReference>